<dbReference type="EMBL" id="JADIKK010000008">
    <property type="protein sequence ID" value="MFK2877605.1"/>
    <property type="molecule type" value="Genomic_DNA"/>
</dbReference>
<dbReference type="Proteomes" id="UP001620339">
    <property type="component" value="Unassembled WGS sequence"/>
</dbReference>
<reference evidence="2 3" key="1">
    <citation type="submission" date="2020-10" db="EMBL/GenBank/DDBJ databases">
        <title>Phylogeny of dyella-like bacteria.</title>
        <authorList>
            <person name="Fu J."/>
        </authorList>
    </citation>
    <scope>NUCLEOTIDE SEQUENCE [LARGE SCALE GENOMIC DNA]</scope>
    <source>
        <strain evidence="2 3">KACC 19113</strain>
    </source>
</reference>
<proteinExistence type="predicted"/>
<feature type="chain" id="PRO_5045223656" description="DUF3304 domain-containing protein" evidence="1">
    <location>
        <begin position="20"/>
        <end position="199"/>
    </location>
</feature>
<comment type="caution">
    <text evidence="2">The sequence shown here is derived from an EMBL/GenBank/DDBJ whole genome shotgun (WGS) entry which is preliminary data.</text>
</comment>
<evidence type="ECO:0000313" key="2">
    <source>
        <dbReference type="EMBL" id="MFK2877605.1"/>
    </source>
</evidence>
<dbReference type="RefSeq" id="WP_404613894.1">
    <property type="nucleotide sequence ID" value="NZ_JADIKK010000008.1"/>
</dbReference>
<organism evidence="2 3">
    <name type="scientific">Rhodanobacter hydrolyticus</name>
    <dbReference type="NCBI Taxonomy" id="2250595"/>
    <lineage>
        <taxon>Bacteria</taxon>
        <taxon>Pseudomonadati</taxon>
        <taxon>Pseudomonadota</taxon>
        <taxon>Gammaproteobacteria</taxon>
        <taxon>Lysobacterales</taxon>
        <taxon>Rhodanobacteraceae</taxon>
        <taxon>Rhodanobacter</taxon>
    </lineage>
</organism>
<name>A0ABW8J7Q5_9GAMM</name>
<accession>A0ABW8J7Q5</accession>
<gene>
    <name evidence="2" type="ORF">ISP25_11040</name>
</gene>
<keyword evidence="1" id="KW-0732">Signal</keyword>
<evidence type="ECO:0008006" key="4">
    <source>
        <dbReference type="Google" id="ProtNLM"/>
    </source>
</evidence>
<feature type="signal peptide" evidence="1">
    <location>
        <begin position="1"/>
        <end position="19"/>
    </location>
</feature>
<protein>
    <recommendedName>
        <fullName evidence="4">DUF3304 domain-containing protein</fullName>
    </recommendedName>
</protein>
<sequence length="199" mass="22022">MKSMIGLCFSLLIPFTACGAGVDKNPGVLVYGGGDGEIPGWAIFTDLPMGWTPDCCAHAKAIGVNLALYKGEWTGKPERVMLLNIWTARAPTLSADFQKDRQRYRTSYPAAKDVAFPVANTHKLACLGSLYQRDDHKDDVVVFCEPDKASRIRLSWSMLIAADDPERQQVLAAFKQVVEQSMYMKYQDGTGKQKLQGNK</sequence>
<evidence type="ECO:0000313" key="3">
    <source>
        <dbReference type="Proteomes" id="UP001620339"/>
    </source>
</evidence>
<keyword evidence="3" id="KW-1185">Reference proteome</keyword>
<evidence type="ECO:0000256" key="1">
    <source>
        <dbReference type="SAM" id="SignalP"/>
    </source>
</evidence>